<dbReference type="EMBL" id="CP025096">
    <property type="protein sequence ID" value="AUD05850.1"/>
    <property type="molecule type" value="Genomic_DNA"/>
</dbReference>
<protein>
    <recommendedName>
        <fullName evidence="4">Transposase IS701-like DDE domain-containing protein</fullName>
    </recommendedName>
</protein>
<dbReference type="AlphaFoldDB" id="A0A2K8Z2Y1"/>
<dbReference type="Proteomes" id="UP000232883">
    <property type="component" value="Chromosome"/>
</dbReference>
<sequence>MQTTLDLYTDYLLSSFGQTTATGLSRLTDGAVGHDAVTDLLNRLQGDNRTLWQHVKPLIRQIQEPDGLLLTDDSIAHKPHSDENLAS</sequence>
<evidence type="ECO:0000313" key="1">
    <source>
        <dbReference type="EMBL" id="AUD04233.1"/>
    </source>
</evidence>
<evidence type="ECO:0000313" key="3">
    <source>
        <dbReference type="Proteomes" id="UP000232883"/>
    </source>
</evidence>
<name>A0A2K8Z2Y1_9BACT</name>
<dbReference type="OrthoDB" id="870068at2"/>
<gene>
    <name evidence="1" type="ORF">CWM47_21755</name>
    <name evidence="2" type="ORF">CWM47_30795</name>
</gene>
<dbReference type="KEGG" id="spir:CWM47_30795"/>
<keyword evidence="3" id="KW-1185">Reference proteome</keyword>
<dbReference type="EMBL" id="CP025096">
    <property type="protein sequence ID" value="AUD04233.1"/>
    <property type="molecule type" value="Genomic_DNA"/>
</dbReference>
<accession>A0A2K8Z2Y1</accession>
<reference evidence="1 3" key="1">
    <citation type="submission" date="2017-11" db="EMBL/GenBank/DDBJ databases">
        <title>Taxonomic description and genome sequences of Spirosoma HA7 sp. nov., isolated from pollen microhabitat of Corylus avellana.</title>
        <authorList>
            <person name="Ambika Manirajan B."/>
            <person name="Suarez C."/>
            <person name="Ratering S."/>
            <person name="Geissler-Plaum R."/>
            <person name="Cardinale M."/>
            <person name="Sylvia S."/>
        </authorList>
    </citation>
    <scope>NUCLEOTIDE SEQUENCE [LARGE SCALE GENOMIC DNA]</scope>
    <source>
        <strain evidence="1 3">HA7</strain>
    </source>
</reference>
<proteinExistence type="predicted"/>
<organism evidence="1 3">
    <name type="scientific">Spirosoma pollinicola</name>
    <dbReference type="NCBI Taxonomy" id="2057025"/>
    <lineage>
        <taxon>Bacteria</taxon>
        <taxon>Pseudomonadati</taxon>
        <taxon>Bacteroidota</taxon>
        <taxon>Cytophagia</taxon>
        <taxon>Cytophagales</taxon>
        <taxon>Cytophagaceae</taxon>
        <taxon>Spirosoma</taxon>
    </lineage>
</organism>
<dbReference type="RefSeq" id="WP_100990299.1">
    <property type="nucleotide sequence ID" value="NZ_CP025096.1"/>
</dbReference>
<dbReference type="KEGG" id="spir:CWM47_21755"/>
<evidence type="ECO:0008006" key="4">
    <source>
        <dbReference type="Google" id="ProtNLM"/>
    </source>
</evidence>
<evidence type="ECO:0000313" key="2">
    <source>
        <dbReference type="EMBL" id="AUD05850.1"/>
    </source>
</evidence>